<gene>
    <name evidence="2" type="ORF">I3842_15G116000</name>
</gene>
<reference evidence="2" key="1">
    <citation type="submission" date="2021-01" db="EMBL/GenBank/DDBJ databases">
        <authorList>
            <person name="Lovell J.T."/>
            <person name="Bentley N."/>
            <person name="Bhattarai G."/>
            <person name="Jenkins J.W."/>
            <person name="Sreedasyam A."/>
            <person name="Alarcon Y."/>
            <person name="Bock C."/>
            <person name="Boston L."/>
            <person name="Carlson J."/>
            <person name="Cervantes K."/>
            <person name="Clermont K."/>
            <person name="Krom N."/>
            <person name="Kubenka K."/>
            <person name="Mamidi S."/>
            <person name="Mattison C."/>
            <person name="Monteros M."/>
            <person name="Pisani C."/>
            <person name="Plott C."/>
            <person name="Rajasekar S."/>
            <person name="Rhein H.S."/>
            <person name="Rohla C."/>
            <person name="Song M."/>
            <person name="Hilaire R.S."/>
            <person name="Shu S."/>
            <person name="Wells L."/>
            <person name="Wang X."/>
            <person name="Webber J."/>
            <person name="Heerema R.J."/>
            <person name="Klein P."/>
            <person name="Conner P."/>
            <person name="Grauke L."/>
            <person name="Grimwood J."/>
            <person name="Schmutz J."/>
            <person name="Randall J.J."/>
        </authorList>
    </citation>
    <scope>NUCLEOTIDE SEQUENCE</scope>
    <source>
        <tissue evidence="2">Leaf</tissue>
    </source>
</reference>
<name>A0A922D7L2_CARIL</name>
<comment type="caution">
    <text evidence="2">The sequence shown here is derived from an EMBL/GenBank/DDBJ whole genome shotgun (WGS) entry which is preliminary data.</text>
</comment>
<dbReference type="Proteomes" id="UP000811246">
    <property type="component" value="Chromosome 15"/>
</dbReference>
<dbReference type="Pfam" id="PF00307">
    <property type="entry name" value="CH"/>
    <property type="match status" value="1"/>
</dbReference>
<protein>
    <recommendedName>
        <fullName evidence="1">Calponin-homology (CH) domain-containing protein</fullName>
    </recommendedName>
</protein>
<feature type="domain" description="Calponin-homology (CH)" evidence="1">
    <location>
        <begin position="28"/>
        <end position="96"/>
    </location>
</feature>
<dbReference type="AlphaFoldDB" id="A0A922D7L2"/>
<accession>A0A922D7L2</accession>
<evidence type="ECO:0000259" key="1">
    <source>
        <dbReference type="Pfam" id="PF00307"/>
    </source>
</evidence>
<dbReference type="EMBL" id="CM031839">
    <property type="protein sequence ID" value="KAG6675689.1"/>
    <property type="molecule type" value="Genomic_DNA"/>
</dbReference>
<proteinExistence type="predicted"/>
<organism evidence="2 3">
    <name type="scientific">Carya illinoinensis</name>
    <name type="common">Pecan</name>
    <dbReference type="NCBI Taxonomy" id="32201"/>
    <lineage>
        <taxon>Eukaryota</taxon>
        <taxon>Viridiplantae</taxon>
        <taxon>Streptophyta</taxon>
        <taxon>Embryophyta</taxon>
        <taxon>Tracheophyta</taxon>
        <taxon>Spermatophyta</taxon>
        <taxon>Magnoliopsida</taxon>
        <taxon>eudicotyledons</taxon>
        <taxon>Gunneridae</taxon>
        <taxon>Pentapetalae</taxon>
        <taxon>rosids</taxon>
        <taxon>fabids</taxon>
        <taxon>Fagales</taxon>
        <taxon>Juglandaceae</taxon>
        <taxon>Carya</taxon>
    </lineage>
</organism>
<dbReference type="InterPro" id="IPR001715">
    <property type="entry name" value="CH_dom"/>
</dbReference>
<evidence type="ECO:0000313" key="3">
    <source>
        <dbReference type="Proteomes" id="UP000811246"/>
    </source>
</evidence>
<sequence length="168" mass="18271">MVDDFNEANVDAVKGADFSPLRLLHLHAFYFILNKLRPGSVSEEGDSSCSSVFAENIKSFLSSMDDLLMPKFEMSDLVKGSMKSVIECLATLIAQFMPNVVVDNFSLTSLITNCGSPHGDASSSGHLSQLSGEERQKLVSNSDFQHGWSNPFMSGIVVALCACVHEVF</sequence>
<evidence type="ECO:0000313" key="2">
    <source>
        <dbReference type="EMBL" id="KAG6675689.1"/>
    </source>
</evidence>